<dbReference type="Gene3D" id="2.120.10.30">
    <property type="entry name" value="TolB, C-terminal domain"/>
    <property type="match status" value="1"/>
</dbReference>
<name>A0A815T9Q6_ADIRI</name>
<dbReference type="InterPro" id="IPR051082">
    <property type="entry name" value="Pentapeptide-BTB/POZ_domain"/>
</dbReference>
<evidence type="ECO:0000313" key="6">
    <source>
        <dbReference type="Proteomes" id="UP000663852"/>
    </source>
</evidence>
<dbReference type="InterPro" id="IPR001258">
    <property type="entry name" value="NHL_repeat"/>
</dbReference>
<dbReference type="SUPFAM" id="SSF141571">
    <property type="entry name" value="Pentapeptide repeat-like"/>
    <property type="match status" value="2"/>
</dbReference>
<dbReference type="SUPFAM" id="SSF63829">
    <property type="entry name" value="Calcium-dependent phosphotriesterase"/>
    <property type="match status" value="1"/>
</dbReference>
<organism evidence="4 6">
    <name type="scientific">Adineta ricciae</name>
    <name type="common">Rotifer</name>
    <dbReference type="NCBI Taxonomy" id="249248"/>
    <lineage>
        <taxon>Eukaryota</taxon>
        <taxon>Metazoa</taxon>
        <taxon>Spiralia</taxon>
        <taxon>Gnathifera</taxon>
        <taxon>Rotifera</taxon>
        <taxon>Eurotatoria</taxon>
        <taxon>Bdelloidea</taxon>
        <taxon>Adinetida</taxon>
        <taxon>Adinetidae</taxon>
        <taxon>Adineta</taxon>
    </lineage>
</organism>
<keyword evidence="5" id="KW-1185">Reference proteome</keyword>
<dbReference type="Pfam" id="PF01436">
    <property type="entry name" value="NHL"/>
    <property type="match status" value="2"/>
</dbReference>
<comment type="caution">
    <text evidence="4">The sequence shown here is derived from an EMBL/GenBank/DDBJ whole genome shotgun (WGS) entry which is preliminary data.</text>
</comment>
<dbReference type="PANTHER" id="PTHR14136">
    <property type="entry name" value="BTB_POZ DOMAIN-CONTAINING PROTEIN KCTD9"/>
    <property type="match status" value="1"/>
</dbReference>
<gene>
    <name evidence="4" type="ORF">EDS130_LOCUS42621</name>
    <name evidence="3" type="ORF">XAT740_LOCUS21340</name>
</gene>
<evidence type="ECO:0000313" key="5">
    <source>
        <dbReference type="Proteomes" id="UP000663828"/>
    </source>
</evidence>
<dbReference type="Gene3D" id="2.160.20.80">
    <property type="entry name" value="E3 ubiquitin-protein ligase SopA"/>
    <property type="match status" value="2"/>
</dbReference>
<accession>A0A815T9Q6</accession>
<dbReference type="AlphaFoldDB" id="A0A815T9Q6"/>
<protein>
    <submittedName>
        <fullName evidence="4">Uncharacterized protein</fullName>
    </submittedName>
</protein>
<dbReference type="Proteomes" id="UP000663852">
    <property type="component" value="Unassembled WGS sequence"/>
</dbReference>
<dbReference type="EMBL" id="CAJNOJ010000634">
    <property type="protein sequence ID" value="CAF1500831.1"/>
    <property type="molecule type" value="Genomic_DNA"/>
</dbReference>
<dbReference type="InterPro" id="IPR011042">
    <property type="entry name" value="6-blade_b-propeller_TolB-like"/>
</dbReference>
<sequence>MHRIVSVETLKKMMQQDRATQTDVRRRSRKFFGLTVKDILTLTTSLIVPLLLGVSTIITTSNYQKEAIRQSKRDSSLREQEWQIENSRNERQWNIANKQNQFQQYIAHEKYRDEMLISYIKETGDLLNENNGSLTSNPIIASIVRSKTLNTIRQLDPLRISYAIRFLIESGQLTVTNETKALNISTVELFNISKDIFQTLPTVGKLSLSGIYLHNCTLNDTFLHNIDFSFVQLDYINFSANEFRNSVISSAKLNNIDFSFGKFKNVDFSSSQLEEVNFSSTHFEHAHQSCNRFGNIKNLFAHSVDINFASTTLKYVDFSFSRLQYVNFQSANLNNVRFTSARIENTIFQFSTLYNVDFSFTTLSHIDFSHTYLENVNFSFAKLDNVDFESAQLMNVDFSSAILRNVNFSDAVLFGVQFSFAVLVLVNFEDTIMPSSSFMQTRRMDVNFDRADLVESIFCHANARAARFYSSDLTRVNFTSANLQRAKFINTTIMENQLKSTLSIHDAQLPDGTLGRDSNLIMNGDANCNSPISQNWQLKVGNIMVMMSDQAKNNCYFGLESYSIGAVIAQSINLSSVWDSHMWSHSQAVLNAKMGKGVSIQLNGIDSNGKLIDQRNLNLSGNNLIIRLQEAMQTLEIVVQFHIVSNRTHLNRSWCDDIQLFIDYDTQSWSSQTLPLRASSNDIPTDAKWNQDGLTVAGGLGQGNESDQLFNPAGLYVDDDDTIYIADEKNHRIMKWKCNGTTGQVVAGGNGPGNGADQLNSPNDVIVDKERNCLIICDGKNRRVIRWPLRNSGNASGETLISNISCWGLTMDYDGNLYVVENEKHKVIRYRIENGSEGTVVAGEYIEENDYNTLSFPVFIFIDGNRSIYISDEDNHRVVRWEHGAKEGTVVAGGNGNGNSLTQLSYPQGVVVDHLGAVYVADDMNHRVMRWTNGSRQGSIIAGGHGRGKQMNQLNYPNGLSFDRHGNLYVSDMYNHRIQKFLLE</sequence>
<dbReference type="Gene3D" id="2.40.10.500">
    <property type="match status" value="2"/>
</dbReference>
<dbReference type="PANTHER" id="PTHR14136:SF17">
    <property type="entry name" value="BTB_POZ DOMAIN-CONTAINING PROTEIN KCTD9"/>
    <property type="match status" value="1"/>
</dbReference>
<dbReference type="InterPro" id="IPR001646">
    <property type="entry name" value="5peptide_repeat"/>
</dbReference>
<dbReference type="EMBL" id="CAJNOR010001528">
    <property type="protein sequence ID" value="CAF1158305.1"/>
    <property type="molecule type" value="Genomic_DNA"/>
</dbReference>
<keyword evidence="1" id="KW-0677">Repeat</keyword>
<dbReference type="OrthoDB" id="433512at2759"/>
<proteinExistence type="predicted"/>
<dbReference type="Proteomes" id="UP000663828">
    <property type="component" value="Unassembled WGS sequence"/>
</dbReference>
<feature type="repeat" description="NHL" evidence="2">
    <location>
        <begin position="945"/>
        <end position="984"/>
    </location>
</feature>
<evidence type="ECO:0000256" key="2">
    <source>
        <dbReference type="PROSITE-ProRule" id="PRU00504"/>
    </source>
</evidence>
<feature type="repeat" description="NHL" evidence="2">
    <location>
        <begin position="903"/>
        <end position="934"/>
    </location>
</feature>
<dbReference type="CDD" id="cd05819">
    <property type="entry name" value="NHL"/>
    <property type="match status" value="1"/>
</dbReference>
<dbReference type="SUPFAM" id="SSF63825">
    <property type="entry name" value="YWTD domain"/>
    <property type="match status" value="1"/>
</dbReference>
<evidence type="ECO:0000313" key="3">
    <source>
        <dbReference type="EMBL" id="CAF1158305.1"/>
    </source>
</evidence>
<dbReference type="Pfam" id="PF00805">
    <property type="entry name" value="Pentapeptide"/>
    <property type="match status" value="5"/>
</dbReference>
<dbReference type="PROSITE" id="PS51125">
    <property type="entry name" value="NHL"/>
    <property type="match status" value="2"/>
</dbReference>
<reference evidence="4" key="1">
    <citation type="submission" date="2021-02" db="EMBL/GenBank/DDBJ databases">
        <authorList>
            <person name="Nowell W R."/>
        </authorList>
    </citation>
    <scope>NUCLEOTIDE SEQUENCE</scope>
</reference>
<evidence type="ECO:0000313" key="4">
    <source>
        <dbReference type="EMBL" id="CAF1500831.1"/>
    </source>
</evidence>
<evidence type="ECO:0000256" key="1">
    <source>
        <dbReference type="ARBA" id="ARBA00022737"/>
    </source>
</evidence>